<organism evidence="1 2">
    <name type="scientific">Coprinellus micaceus</name>
    <name type="common">Glistening ink-cap mushroom</name>
    <name type="synonym">Coprinus micaceus</name>
    <dbReference type="NCBI Taxonomy" id="71717"/>
    <lineage>
        <taxon>Eukaryota</taxon>
        <taxon>Fungi</taxon>
        <taxon>Dikarya</taxon>
        <taxon>Basidiomycota</taxon>
        <taxon>Agaricomycotina</taxon>
        <taxon>Agaricomycetes</taxon>
        <taxon>Agaricomycetidae</taxon>
        <taxon>Agaricales</taxon>
        <taxon>Agaricineae</taxon>
        <taxon>Psathyrellaceae</taxon>
        <taxon>Coprinellus</taxon>
    </lineage>
</organism>
<dbReference type="Proteomes" id="UP000298030">
    <property type="component" value="Unassembled WGS sequence"/>
</dbReference>
<accession>A0A4Y7SCK2</accession>
<name>A0A4Y7SCK2_COPMI</name>
<sequence length="52" mass="5713">MRLAEGAFSYGPEENLYLLVLLKEMDGKFKAVASVPRICVRDAGEESRHGSA</sequence>
<dbReference type="AlphaFoldDB" id="A0A4Y7SCK2"/>
<dbReference type="EMBL" id="QPFP01000198">
    <property type="protein sequence ID" value="TEB19324.1"/>
    <property type="molecule type" value="Genomic_DNA"/>
</dbReference>
<keyword evidence="2" id="KW-1185">Reference proteome</keyword>
<evidence type="ECO:0000313" key="1">
    <source>
        <dbReference type="EMBL" id="TEB19324.1"/>
    </source>
</evidence>
<proteinExistence type="predicted"/>
<evidence type="ECO:0000313" key="2">
    <source>
        <dbReference type="Proteomes" id="UP000298030"/>
    </source>
</evidence>
<protein>
    <submittedName>
        <fullName evidence="1">Uncharacterized protein</fullName>
    </submittedName>
</protein>
<gene>
    <name evidence="1" type="ORF">FA13DRAFT_1744572</name>
</gene>
<reference evidence="1 2" key="1">
    <citation type="journal article" date="2019" name="Nat. Ecol. Evol.">
        <title>Megaphylogeny resolves global patterns of mushroom evolution.</title>
        <authorList>
            <person name="Varga T."/>
            <person name="Krizsan K."/>
            <person name="Foldi C."/>
            <person name="Dima B."/>
            <person name="Sanchez-Garcia M."/>
            <person name="Sanchez-Ramirez S."/>
            <person name="Szollosi G.J."/>
            <person name="Szarkandi J.G."/>
            <person name="Papp V."/>
            <person name="Albert L."/>
            <person name="Andreopoulos W."/>
            <person name="Angelini C."/>
            <person name="Antonin V."/>
            <person name="Barry K.W."/>
            <person name="Bougher N.L."/>
            <person name="Buchanan P."/>
            <person name="Buyck B."/>
            <person name="Bense V."/>
            <person name="Catcheside P."/>
            <person name="Chovatia M."/>
            <person name="Cooper J."/>
            <person name="Damon W."/>
            <person name="Desjardin D."/>
            <person name="Finy P."/>
            <person name="Geml J."/>
            <person name="Haridas S."/>
            <person name="Hughes K."/>
            <person name="Justo A."/>
            <person name="Karasinski D."/>
            <person name="Kautmanova I."/>
            <person name="Kiss B."/>
            <person name="Kocsube S."/>
            <person name="Kotiranta H."/>
            <person name="LaButti K.M."/>
            <person name="Lechner B.E."/>
            <person name="Liimatainen K."/>
            <person name="Lipzen A."/>
            <person name="Lukacs Z."/>
            <person name="Mihaltcheva S."/>
            <person name="Morgado L.N."/>
            <person name="Niskanen T."/>
            <person name="Noordeloos M.E."/>
            <person name="Ohm R.A."/>
            <person name="Ortiz-Santana B."/>
            <person name="Ovrebo C."/>
            <person name="Racz N."/>
            <person name="Riley R."/>
            <person name="Savchenko A."/>
            <person name="Shiryaev A."/>
            <person name="Soop K."/>
            <person name="Spirin V."/>
            <person name="Szebenyi C."/>
            <person name="Tomsovsky M."/>
            <person name="Tulloss R.E."/>
            <person name="Uehling J."/>
            <person name="Grigoriev I.V."/>
            <person name="Vagvolgyi C."/>
            <person name="Papp T."/>
            <person name="Martin F.M."/>
            <person name="Miettinen O."/>
            <person name="Hibbett D.S."/>
            <person name="Nagy L.G."/>
        </authorList>
    </citation>
    <scope>NUCLEOTIDE SEQUENCE [LARGE SCALE GENOMIC DNA]</scope>
    <source>
        <strain evidence="1 2">FP101781</strain>
    </source>
</reference>
<comment type="caution">
    <text evidence="1">The sequence shown here is derived from an EMBL/GenBank/DDBJ whole genome shotgun (WGS) entry which is preliminary data.</text>
</comment>